<dbReference type="PANTHER" id="PTHR36038">
    <property type="entry name" value="OS06G0102750 PROTEIN"/>
    <property type="match status" value="1"/>
</dbReference>
<organism evidence="1 2">
    <name type="scientific">Vanilla planifolia</name>
    <name type="common">Vanilla</name>
    <dbReference type="NCBI Taxonomy" id="51239"/>
    <lineage>
        <taxon>Eukaryota</taxon>
        <taxon>Viridiplantae</taxon>
        <taxon>Streptophyta</taxon>
        <taxon>Embryophyta</taxon>
        <taxon>Tracheophyta</taxon>
        <taxon>Spermatophyta</taxon>
        <taxon>Magnoliopsida</taxon>
        <taxon>Liliopsida</taxon>
        <taxon>Asparagales</taxon>
        <taxon>Orchidaceae</taxon>
        <taxon>Vanilloideae</taxon>
        <taxon>Vanilleae</taxon>
        <taxon>Vanilla</taxon>
    </lineage>
</organism>
<dbReference type="AlphaFoldDB" id="A0A835RD70"/>
<dbReference type="OrthoDB" id="1889663at2759"/>
<evidence type="ECO:0000313" key="1">
    <source>
        <dbReference type="EMBL" id="KAG0486764.1"/>
    </source>
</evidence>
<dbReference type="EMBL" id="JADCNM010000004">
    <property type="protein sequence ID" value="KAG0486764.1"/>
    <property type="molecule type" value="Genomic_DNA"/>
</dbReference>
<dbReference type="Proteomes" id="UP000639772">
    <property type="component" value="Unassembled WGS sequence"/>
</dbReference>
<comment type="caution">
    <text evidence="1">The sequence shown here is derived from an EMBL/GenBank/DDBJ whole genome shotgun (WGS) entry which is preliminary data.</text>
</comment>
<proteinExistence type="predicted"/>
<sequence length="159" mass="17605">MGCKAQAVEVECWVLPFSRKATFAGLCRPRRAAGGEGVEKGWRNCQRKRLVSSKKEVLRWNRAGAMGWKVLYSGNKVEAKDPVDDSSLKKTKLRLVWDVGSSSSSPSSPSSSLLMSIKNIEDQRVVTKRALGSDKPKSKPYGRTGQWVTTDSDFVVLEL</sequence>
<accession>A0A835RD70</accession>
<dbReference type="PANTHER" id="PTHR36038:SF3">
    <property type="entry name" value="OVATE FAMILY PROTEIN"/>
    <property type="match status" value="1"/>
</dbReference>
<reference evidence="1 2" key="1">
    <citation type="journal article" date="2020" name="Nat. Food">
        <title>A phased Vanilla planifolia genome enables genetic improvement of flavour and production.</title>
        <authorList>
            <person name="Hasing T."/>
            <person name="Tang H."/>
            <person name="Brym M."/>
            <person name="Khazi F."/>
            <person name="Huang T."/>
            <person name="Chambers A.H."/>
        </authorList>
    </citation>
    <scope>NUCLEOTIDE SEQUENCE [LARGE SCALE GENOMIC DNA]</scope>
    <source>
        <tissue evidence="1">Leaf</tissue>
    </source>
</reference>
<gene>
    <name evidence="1" type="ORF">HPP92_008859</name>
</gene>
<evidence type="ECO:0000313" key="2">
    <source>
        <dbReference type="Proteomes" id="UP000639772"/>
    </source>
</evidence>
<name>A0A835RD70_VANPL</name>
<protein>
    <submittedName>
        <fullName evidence="1">Uncharacterized protein</fullName>
    </submittedName>
</protein>